<dbReference type="PROSITE" id="PS50801">
    <property type="entry name" value="STAS"/>
    <property type="match status" value="1"/>
</dbReference>
<dbReference type="NCBIfam" id="TIGR00377">
    <property type="entry name" value="ant_ant_sig"/>
    <property type="match status" value="1"/>
</dbReference>
<feature type="domain" description="STAS" evidence="3">
    <location>
        <begin position="19"/>
        <end position="119"/>
    </location>
</feature>
<dbReference type="Gene3D" id="3.30.750.24">
    <property type="entry name" value="STAS domain"/>
    <property type="match status" value="1"/>
</dbReference>
<keyword evidence="5" id="KW-1185">Reference proteome</keyword>
<evidence type="ECO:0000259" key="3">
    <source>
        <dbReference type="PROSITE" id="PS50801"/>
    </source>
</evidence>
<dbReference type="InterPro" id="IPR002645">
    <property type="entry name" value="STAS_dom"/>
</dbReference>
<evidence type="ECO:0000256" key="1">
    <source>
        <dbReference type="ARBA" id="ARBA00009013"/>
    </source>
</evidence>
<proteinExistence type="inferred from homology"/>
<dbReference type="InterPro" id="IPR003658">
    <property type="entry name" value="Anti-sigma_ant"/>
</dbReference>
<dbReference type="PANTHER" id="PTHR33495:SF2">
    <property type="entry name" value="ANTI-SIGMA FACTOR ANTAGONIST TM_1081-RELATED"/>
    <property type="match status" value="1"/>
</dbReference>
<dbReference type="SUPFAM" id="SSF52091">
    <property type="entry name" value="SpoIIaa-like"/>
    <property type="match status" value="1"/>
</dbReference>
<dbReference type="Proteomes" id="UP001550210">
    <property type="component" value="Unassembled WGS sequence"/>
</dbReference>
<evidence type="ECO:0000313" key="4">
    <source>
        <dbReference type="EMBL" id="MET9851314.1"/>
    </source>
</evidence>
<reference evidence="4 5" key="1">
    <citation type="submission" date="2024-06" db="EMBL/GenBank/DDBJ databases">
        <title>The Natural Products Discovery Center: Release of the First 8490 Sequenced Strains for Exploring Actinobacteria Biosynthetic Diversity.</title>
        <authorList>
            <person name="Kalkreuter E."/>
            <person name="Kautsar S.A."/>
            <person name="Yang D."/>
            <person name="Bader C.D."/>
            <person name="Teijaro C.N."/>
            <person name="Fluegel L."/>
            <person name="Davis C.M."/>
            <person name="Simpson J.R."/>
            <person name="Lauterbach L."/>
            <person name="Steele A.D."/>
            <person name="Gui C."/>
            <person name="Meng S."/>
            <person name="Li G."/>
            <person name="Viehrig K."/>
            <person name="Ye F."/>
            <person name="Su P."/>
            <person name="Kiefer A.F."/>
            <person name="Nichols A."/>
            <person name="Cepeda A.J."/>
            <person name="Yan W."/>
            <person name="Fan B."/>
            <person name="Jiang Y."/>
            <person name="Adhikari A."/>
            <person name="Zheng C.-J."/>
            <person name="Schuster L."/>
            <person name="Cowan T.M."/>
            <person name="Smanski M.J."/>
            <person name="Chevrette M.G."/>
            <person name="De Carvalho L.P.S."/>
            <person name="Shen B."/>
        </authorList>
    </citation>
    <scope>NUCLEOTIDE SEQUENCE [LARGE SCALE GENOMIC DNA]</scope>
    <source>
        <strain evidence="4 5">NPDC006434</strain>
    </source>
</reference>
<dbReference type="CDD" id="cd07043">
    <property type="entry name" value="STAS_anti-anti-sigma_factors"/>
    <property type="match status" value="1"/>
</dbReference>
<accession>A0ABV2VF99</accession>
<organism evidence="4 5">
    <name type="scientific">Streptomyces ossamyceticus</name>
    <dbReference type="NCBI Taxonomy" id="249581"/>
    <lineage>
        <taxon>Bacteria</taxon>
        <taxon>Bacillati</taxon>
        <taxon>Actinomycetota</taxon>
        <taxon>Actinomycetes</taxon>
        <taxon>Kitasatosporales</taxon>
        <taxon>Streptomycetaceae</taxon>
        <taxon>Streptomyces</taxon>
    </lineage>
</organism>
<protein>
    <recommendedName>
        <fullName evidence="2">Anti-sigma factor antagonist</fullName>
    </recommendedName>
</protein>
<dbReference type="InterPro" id="IPR036513">
    <property type="entry name" value="STAS_dom_sf"/>
</dbReference>
<comment type="caution">
    <text evidence="4">The sequence shown here is derived from an EMBL/GenBank/DDBJ whole genome shotgun (WGS) entry which is preliminary data.</text>
</comment>
<sequence length="131" mass="13978">MAEAHTMPAPCHTERVVGGTTVVELRGEIDLLTAQILAARLDALTAGPCPDLVLDLRPVSFIDCSGLALLCRTRNRVLARCGRLRLIADSPRFQRILRCAGLAGVFATYTRLPEALRRIPDGGSVTATAAA</sequence>
<gene>
    <name evidence="4" type="ORF">ABZZ21_43695</name>
</gene>
<name>A0ABV2VF99_9ACTN</name>
<evidence type="ECO:0000256" key="2">
    <source>
        <dbReference type="RuleBase" id="RU003749"/>
    </source>
</evidence>
<evidence type="ECO:0000313" key="5">
    <source>
        <dbReference type="Proteomes" id="UP001550210"/>
    </source>
</evidence>
<dbReference type="Pfam" id="PF01740">
    <property type="entry name" value="STAS"/>
    <property type="match status" value="1"/>
</dbReference>
<dbReference type="RefSeq" id="WP_355405148.1">
    <property type="nucleotide sequence ID" value="NZ_JBEXPZ010000119.1"/>
</dbReference>
<comment type="similarity">
    <text evidence="1 2">Belongs to the anti-sigma-factor antagonist family.</text>
</comment>
<dbReference type="PANTHER" id="PTHR33495">
    <property type="entry name" value="ANTI-SIGMA FACTOR ANTAGONIST TM_1081-RELATED-RELATED"/>
    <property type="match status" value="1"/>
</dbReference>
<dbReference type="EMBL" id="JBEXPZ010000119">
    <property type="protein sequence ID" value="MET9851314.1"/>
    <property type="molecule type" value="Genomic_DNA"/>
</dbReference>